<organism evidence="4 5">
    <name type="scientific">Thalassiosira pseudonana</name>
    <name type="common">Marine diatom</name>
    <name type="synonym">Cyclotella nana</name>
    <dbReference type="NCBI Taxonomy" id="35128"/>
    <lineage>
        <taxon>Eukaryota</taxon>
        <taxon>Sar</taxon>
        <taxon>Stramenopiles</taxon>
        <taxon>Ochrophyta</taxon>
        <taxon>Bacillariophyta</taxon>
        <taxon>Coscinodiscophyceae</taxon>
        <taxon>Thalassiosirophycidae</taxon>
        <taxon>Thalassiosirales</taxon>
        <taxon>Thalassiosiraceae</taxon>
        <taxon>Thalassiosira</taxon>
    </lineage>
</organism>
<dbReference type="Gene3D" id="1.10.8.60">
    <property type="match status" value="1"/>
</dbReference>
<dbReference type="PANTHER" id="PTHR23077:SF27">
    <property type="entry name" value="ATPASE FAMILY GENE 2 PROTEIN HOMOLOG A"/>
    <property type="match status" value="1"/>
</dbReference>
<proteinExistence type="predicted"/>
<dbReference type="AlphaFoldDB" id="B8LDL6"/>
<dbReference type="InterPro" id="IPR003593">
    <property type="entry name" value="AAA+_ATPase"/>
</dbReference>
<dbReference type="InParanoid" id="B8LDL6"/>
<dbReference type="RefSeq" id="XP_002297132.1">
    <property type="nucleotide sequence ID" value="XM_002297096.1"/>
</dbReference>
<dbReference type="eggNOG" id="KOG0730">
    <property type="taxonomic scope" value="Eukaryota"/>
</dbReference>
<protein>
    <recommendedName>
        <fullName evidence="3">AAA+ ATPase domain-containing protein</fullName>
    </recommendedName>
</protein>
<evidence type="ECO:0000256" key="1">
    <source>
        <dbReference type="ARBA" id="ARBA00022741"/>
    </source>
</evidence>
<sequence>RVGALLAGGPGVGKSSLAYHCASLAAKMSRVTLLDVSCTSLIHKEIGASERAVQRLFAAVRAAAPCILLLDGIENVAPKRGNDTTSEGTMDRVLSTFLTEMDGIESGSGGDNNGAAGNVGVIGITHNPDLIDPSLRRPGRLEKTITLGTPDFEARQQLVMQNIQDISVDFSSAGYFDAKNKEDVAKYVAMESAGMSAGEVIAICKEASMECLREIGFDVGDATKLALRHGHFKSAVGIMKGKSTT</sequence>
<dbReference type="PaxDb" id="35128-Thaps264623"/>
<keyword evidence="1" id="KW-0547">Nucleotide-binding</keyword>
<gene>
    <name evidence="4" type="ORF">THAPSDRAFT_264623</name>
</gene>
<keyword evidence="5" id="KW-1185">Reference proteome</keyword>
<evidence type="ECO:0000313" key="5">
    <source>
        <dbReference type="Proteomes" id="UP000001449"/>
    </source>
</evidence>
<reference evidence="4 5" key="2">
    <citation type="journal article" date="2008" name="Nature">
        <title>The Phaeodactylum genome reveals the evolutionary history of diatom genomes.</title>
        <authorList>
            <person name="Bowler C."/>
            <person name="Allen A.E."/>
            <person name="Badger J.H."/>
            <person name="Grimwood J."/>
            <person name="Jabbari K."/>
            <person name="Kuo A."/>
            <person name="Maheswari U."/>
            <person name="Martens C."/>
            <person name="Maumus F."/>
            <person name="Otillar R.P."/>
            <person name="Rayko E."/>
            <person name="Salamov A."/>
            <person name="Vandepoele K."/>
            <person name="Beszteri B."/>
            <person name="Gruber A."/>
            <person name="Heijde M."/>
            <person name="Katinka M."/>
            <person name="Mock T."/>
            <person name="Valentin K."/>
            <person name="Verret F."/>
            <person name="Berges J.A."/>
            <person name="Brownlee C."/>
            <person name="Cadoret J.P."/>
            <person name="Chiovitti A."/>
            <person name="Choi C.J."/>
            <person name="Coesel S."/>
            <person name="De Martino A."/>
            <person name="Detter J.C."/>
            <person name="Durkin C."/>
            <person name="Falciatore A."/>
            <person name="Fournet J."/>
            <person name="Haruta M."/>
            <person name="Huysman M.J."/>
            <person name="Jenkins B.D."/>
            <person name="Jiroutova K."/>
            <person name="Jorgensen R.E."/>
            <person name="Joubert Y."/>
            <person name="Kaplan A."/>
            <person name="Kroger N."/>
            <person name="Kroth P.G."/>
            <person name="La Roche J."/>
            <person name="Lindquist E."/>
            <person name="Lommer M."/>
            <person name="Martin-Jezequel V."/>
            <person name="Lopez P.J."/>
            <person name="Lucas S."/>
            <person name="Mangogna M."/>
            <person name="McGinnis K."/>
            <person name="Medlin L.K."/>
            <person name="Montsant A."/>
            <person name="Oudot-Le Secq M.P."/>
            <person name="Napoli C."/>
            <person name="Obornik M."/>
            <person name="Parker M.S."/>
            <person name="Petit J.L."/>
            <person name="Porcel B.M."/>
            <person name="Poulsen N."/>
            <person name="Robison M."/>
            <person name="Rychlewski L."/>
            <person name="Rynearson T.A."/>
            <person name="Schmutz J."/>
            <person name="Shapiro H."/>
            <person name="Siaut M."/>
            <person name="Stanley M."/>
            <person name="Sussman M.R."/>
            <person name="Taylor A.R."/>
            <person name="Vardi A."/>
            <person name="von Dassow P."/>
            <person name="Vyverman W."/>
            <person name="Willis A."/>
            <person name="Wyrwicz L.S."/>
            <person name="Rokhsar D.S."/>
            <person name="Weissenbach J."/>
            <person name="Armbrust E.V."/>
            <person name="Green B.R."/>
            <person name="Van de Peer Y."/>
            <person name="Grigoriev I.V."/>
        </authorList>
    </citation>
    <scope>NUCLEOTIDE SEQUENCE [LARGE SCALE GENOMIC DNA]</scope>
    <source>
        <strain evidence="4 5">CCMP1335</strain>
    </source>
</reference>
<dbReference type="Pfam" id="PF00004">
    <property type="entry name" value="AAA"/>
    <property type="match status" value="1"/>
</dbReference>
<dbReference type="GO" id="GO:0005524">
    <property type="term" value="F:ATP binding"/>
    <property type="evidence" value="ECO:0007669"/>
    <property type="project" value="UniProtKB-KW"/>
</dbReference>
<dbReference type="OMA" id="MCIAREC"/>
<dbReference type="PANTHER" id="PTHR23077">
    <property type="entry name" value="AAA-FAMILY ATPASE"/>
    <property type="match status" value="1"/>
</dbReference>
<dbReference type="Proteomes" id="UP000001449">
    <property type="component" value="Unassembled WGS sequence"/>
</dbReference>
<dbReference type="KEGG" id="tps:THAPSDRAFT_264623"/>
<dbReference type="GeneID" id="7444364"/>
<dbReference type="HOGENOM" id="CLU_1136006_0_0_1"/>
<dbReference type="STRING" id="35128.B8LDL6"/>
<evidence type="ECO:0000256" key="2">
    <source>
        <dbReference type="ARBA" id="ARBA00022840"/>
    </source>
</evidence>
<dbReference type="SMART" id="SM00382">
    <property type="entry name" value="AAA"/>
    <property type="match status" value="1"/>
</dbReference>
<dbReference type="EMBL" id="DS999420">
    <property type="protein sequence ID" value="EED86600.1"/>
    <property type="molecule type" value="Genomic_DNA"/>
</dbReference>
<dbReference type="InterPro" id="IPR027417">
    <property type="entry name" value="P-loop_NTPase"/>
</dbReference>
<reference evidence="4 5" key="1">
    <citation type="journal article" date="2004" name="Science">
        <title>The genome of the diatom Thalassiosira pseudonana: ecology, evolution, and metabolism.</title>
        <authorList>
            <person name="Armbrust E.V."/>
            <person name="Berges J.A."/>
            <person name="Bowler C."/>
            <person name="Green B.R."/>
            <person name="Martinez D."/>
            <person name="Putnam N.H."/>
            <person name="Zhou S."/>
            <person name="Allen A.E."/>
            <person name="Apt K.E."/>
            <person name="Bechner M."/>
            <person name="Brzezinski M.A."/>
            <person name="Chaal B.K."/>
            <person name="Chiovitti A."/>
            <person name="Davis A.K."/>
            <person name="Demarest M.S."/>
            <person name="Detter J.C."/>
            <person name="Glavina T."/>
            <person name="Goodstein D."/>
            <person name="Hadi M.Z."/>
            <person name="Hellsten U."/>
            <person name="Hildebrand M."/>
            <person name="Jenkins B.D."/>
            <person name="Jurka J."/>
            <person name="Kapitonov V.V."/>
            <person name="Kroger N."/>
            <person name="Lau W.W."/>
            <person name="Lane T.W."/>
            <person name="Larimer F.W."/>
            <person name="Lippmeier J.C."/>
            <person name="Lucas S."/>
            <person name="Medina M."/>
            <person name="Montsant A."/>
            <person name="Obornik M."/>
            <person name="Parker M.S."/>
            <person name="Palenik B."/>
            <person name="Pazour G.J."/>
            <person name="Richardson P.M."/>
            <person name="Rynearson T.A."/>
            <person name="Saito M.A."/>
            <person name="Schwartz D.C."/>
            <person name="Thamatrakoln K."/>
            <person name="Valentin K."/>
            <person name="Vardi A."/>
            <person name="Wilkerson F.P."/>
            <person name="Rokhsar D.S."/>
        </authorList>
    </citation>
    <scope>NUCLEOTIDE SEQUENCE [LARGE SCALE GENOMIC DNA]</scope>
    <source>
        <strain evidence="4 5">CCMP1335</strain>
    </source>
</reference>
<accession>B8LDL6</accession>
<evidence type="ECO:0000313" key="4">
    <source>
        <dbReference type="EMBL" id="EED86600.1"/>
    </source>
</evidence>
<evidence type="ECO:0000259" key="3">
    <source>
        <dbReference type="SMART" id="SM00382"/>
    </source>
</evidence>
<dbReference type="Gene3D" id="3.40.50.300">
    <property type="entry name" value="P-loop containing nucleotide triphosphate hydrolases"/>
    <property type="match status" value="1"/>
</dbReference>
<feature type="non-terminal residue" evidence="4">
    <location>
        <position position="1"/>
    </location>
</feature>
<feature type="domain" description="AAA+ ATPase" evidence="3">
    <location>
        <begin position="2"/>
        <end position="151"/>
    </location>
</feature>
<keyword evidence="2" id="KW-0067">ATP-binding</keyword>
<dbReference type="InterPro" id="IPR003959">
    <property type="entry name" value="ATPase_AAA_core"/>
</dbReference>
<dbReference type="SUPFAM" id="SSF52540">
    <property type="entry name" value="P-loop containing nucleoside triphosphate hydrolases"/>
    <property type="match status" value="1"/>
</dbReference>
<dbReference type="GO" id="GO:0016887">
    <property type="term" value="F:ATP hydrolysis activity"/>
    <property type="evidence" value="ECO:0007669"/>
    <property type="project" value="InterPro"/>
</dbReference>
<dbReference type="InterPro" id="IPR050168">
    <property type="entry name" value="AAA_ATPase_domain"/>
</dbReference>
<name>B8LDL6_THAPS</name>
<feature type="non-terminal residue" evidence="4">
    <location>
        <position position="245"/>
    </location>
</feature>